<keyword evidence="3 6" id="KW-0812">Transmembrane</keyword>
<evidence type="ECO:0000256" key="2">
    <source>
        <dbReference type="ARBA" id="ARBA00022475"/>
    </source>
</evidence>
<feature type="transmembrane region" description="Helical" evidence="6">
    <location>
        <begin position="310"/>
        <end position="326"/>
    </location>
</feature>
<feature type="transmembrane region" description="Helical" evidence="6">
    <location>
        <begin position="284"/>
        <end position="304"/>
    </location>
</feature>
<dbReference type="PANTHER" id="PTHR32196:SF72">
    <property type="entry name" value="RIBOSE IMPORT PERMEASE PROTEIN RBSC"/>
    <property type="match status" value="1"/>
</dbReference>
<keyword evidence="4 6" id="KW-1133">Transmembrane helix</keyword>
<keyword evidence="5 6" id="KW-0472">Membrane</keyword>
<feature type="transmembrane region" description="Helical" evidence="6">
    <location>
        <begin position="53"/>
        <end position="71"/>
    </location>
</feature>
<dbReference type="InterPro" id="IPR001851">
    <property type="entry name" value="ABC_transp_permease"/>
</dbReference>
<organism evidence="7 8">
    <name type="scientific">Kaistia defluvii</name>
    <dbReference type="NCBI Taxonomy" id="410841"/>
    <lineage>
        <taxon>Bacteria</taxon>
        <taxon>Pseudomonadati</taxon>
        <taxon>Pseudomonadota</taxon>
        <taxon>Alphaproteobacteria</taxon>
        <taxon>Hyphomicrobiales</taxon>
        <taxon>Kaistiaceae</taxon>
        <taxon>Kaistia</taxon>
    </lineage>
</organism>
<feature type="transmembrane region" description="Helical" evidence="6">
    <location>
        <begin position="231"/>
        <end position="253"/>
    </location>
</feature>
<gene>
    <name evidence="7" type="ORF">ABIE08_003968</name>
</gene>
<proteinExistence type="predicted"/>
<dbReference type="EMBL" id="JBEPSM010000003">
    <property type="protein sequence ID" value="MET4636017.1"/>
    <property type="molecule type" value="Genomic_DNA"/>
</dbReference>
<evidence type="ECO:0000256" key="6">
    <source>
        <dbReference type="SAM" id="Phobius"/>
    </source>
</evidence>
<evidence type="ECO:0000313" key="8">
    <source>
        <dbReference type="Proteomes" id="UP001549321"/>
    </source>
</evidence>
<reference evidence="7 8" key="1">
    <citation type="submission" date="2024-06" db="EMBL/GenBank/DDBJ databases">
        <title>Sorghum-associated microbial communities from plants grown in Nebraska, USA.</title>
        <authorList>
            <person name="Schachtman D."/>
        </authorList>
    </citation>
    <scope>NUCLEOTIDE SEQUENCE [LARGE SCALE GENOMIC DNA]</scope>
    <source>
        <strain evidence="7 8">3207</strain>
    </source>
</reference>
<dbReference type="Pfam" id="PF02653">
    <property type="entry name" value="BPD_transp_2"/>
    <property type="match status" value="1"/>
</dbReference>
<evidence type="ECO:0000256" key="4">
    <source>
        <dbReference type="ARBA" id="ARBA00022989"/>
    </source>
</evidence>
<accession>A0ABV2R415</accession>
<protein>
    <submittedName>
        <fullName evidence="7">Ribose transport system permease protein</fullName>
    </submittedName>
</protein>
<dbReference type="Proteomes" id="UP001549321">
    <property type="component" value="Unassembled WGS sequence"/>
</dbReference>
<feature type="transmembrane region" description="Helical" evidence="6">
    <location>
        <begin position="105"/>
        <end position="129"/>
    </location>
</feature>
<feature type="transmembrane region" description="Helical" evidence="6">
    <location>
        <begin position="259"/>
        <end position="277"/>
    </location>
</feature>
<evidence type="ECO:0000256" key="5">
    <source>
        <dbReference type="ARBA" id="ARBA00023136"/>
    </source>
</evidence>
<comment type="subcellular location">
    <subcellularLocation>
        <location evidence="1">Cell membrane</location>
        <topology evidence="1">Multi-pass membrane protein</topology>
    </subcellularLocation>
</comment>
<evidence type="ECO:0000256" key="3">
    <source>
        <dbReference type="ARBA" id="ARBA00022692"/>
    </source>
</evidence>
<feature type="transmembrane region" description="Helical" evidence="6">
    <location>
        <begin position="174"/>
        <end position="200"/>
    </location>
</feature>
<dbReference type="RefSeq" id="WP_354553550.1">
    <property type="nucleotide sequence ID" value="NZ_JBEPSM010000003.1"/>
</dbReference>
<dbReference type="PANTHER" id="PTHR32196">
    <property type="entry name" value="ABC TRANSPORTER PERMEASE PROTEIN YPHD-RELATED-RELATED"/>
    <property type="match status" value="1"/>
</dbReference>
<feature type="transmembrane region" description="Helical" evidence="6">
    <location>
        <begin position="136"/>
        <end position="154"/>
    </location>
</feature>
<name>A0ABV2R415_9HYPH</name>
<evidence type="ECO:0000313" key="7">
    <source>
        <dbReference type="EMBL" id="MET4636017.1"/>
    </source>
</evidence>
<keyword evidence="2" id="KW-1003">Cell membrane</keyword>
<dbReference type="CDD" id="cd06579">
    <property type="entry name" value="TM_PBP1_transp_AraH_like"/>
    <property type="match status" value="1"/>
</dbReference>
<keyword evidence="8" id="KW-1185">Reference proteome</keyword>
<feature type="transmembrane region" description="Helical" evidence="6">
    <location>
        <begin position="78"/>
        <end position="99"/>
    </location>
</feature>
<comment type="caution">
    <text evidence="7">The sequence shown here is derived from an EMBL/GenBank/DDBJ whole genome shotgun (WGS) entry which is preliminary data.</text>
</comment>
<sequence length="331" mass="34626">MSVATTEPGRLERDRDFNFNWTAAGPFLALLVLLAIGFVINPDFLSATNLSNVITRSAFIAIIAVGATFVISSGGLDLSVGSMAAFITGITIMCMNMMVPNVGVWSIPAGMAIAILAGIACGLVNGVIVTVGKIEPFIATLGTMGIFRALITYMSDGGTIPIDRTLREAYRPVYFGTVAGIPLPILISLAVAALGAFILYKTKYGRQCAAAGANEDVARYSGISIIRTRTIAYVIQGACVAIAAICYVPRLGAATPTTGVLWELQVITAVVIGGTALRGGKGRIWGTVAGAVILELIANLMVLSDFVSEYLVAAVQGVIIIIAMLIQRFSK</sequence>
<evidence type="ECO:0000256" key="1">
    <source>
        <dbReference type="ARBA" id="ARBA00004651"/>
    </source>
</evidence>
<feature type="transmembrane region" description="Helical" evidence="6">
    <location>
        <begin position="21"/>
        <end position="41"/>
    </location>
</feature>